<evidence type="ECO:0000256" key="1">
    <source>
        <dbReference type="SAM" id="MobiDB-lite"/>
    </source>
</evidence>
<evidence type="ECO:0000313" key="3">
    <source>
        <dbReference type="Proteomes" id="UP001060368"/>
    </source>
</evidence>
<feature type="compositionally biased region" description="Low complexity" evidence="1">
    <location>
        <begin position="172"/>
        <end position="181"/>
    </location>
</feature>
<keyword evidence="3" id="KW-1185">Reference proteome</keyword>
<dbReference type="KEGG" id="mend:L6E24_03085"/>
<dbReference type="EMBL" id="CP096115">
    <property type="protein sequence ID" value="UUX93122.1"/>
    <property type="molecule type" value="Genomic_DNA"/>
</dbReference>
<gene>
    <name evidence="2" type="ORF">L6E24_03085</name>
</gene>
<sequence length="209" mass="21861">MTKTKNRTKTIAAILLLIFLAAGSASAYIINFDMPATVQSGETLIISGTGTLPAGFSTGMEFYTKIQTGNKKVATVPFTIQNDGLWSAEVDTTGWLPGIYTVTILKNSEYSYGSSSTLQKSFTVTKSTTANTESKTATAPTDITSVTESTTTARTETGAVTESTAAPENIPAASTAEAGAATPKGTPLPLWIPALALCTAVFRIKTKNE</sequence>
<organism evidence="2 3">
    <name type="scientific">Methanoplanus endosymbiosus</name>
    <dbReference type="NCBI Taxonomy" id="33865"/>
    <lineage>
        <taxon>Archaea</taxon>
        <taxon>Methanobacteriati</taxon>
        <taxon>Methanobacteriota</taxon>
        <taxon>Stenosarchaea group</taxon>
        <taxon>Methanomicrobia</taxon>
        <taxon>Methanomicrobiales</taxon>
        <taxon>Methanomicrobiaceae</taxon>
        <taxon>Methanoplanus</taxon>
    </lineage>
</organism>
<feature type="compositionally biased region" description="Low complexity" evidence="1">
    <location>
        <begin position="144"/>
        <end position="161"/>
    </location>
</feature>
<protein>
    <submittedName>
        <fullName evidence="2">Uncharacterized protein</fullName>
    </submittedName>
</protein>
<evidence type="ECO:0000313" key="2">
    <source>
        <dbReference type="EMBL" id="UUX93122.1"/>
    </source>
</evidence>
<dbReference type="RefSeq" id="WP_257743263.1">
    <property type="nucleotide sequence ID" value="NZ_CP096115.1"/>
</dbReference>
<dbReference type="GeneID" id="74306646"/>
<dbReference type="Proteomes" id="UP001060368">
    <property type="component" value="Chromosome"/>
</dbReference>
<feature type="compositionally biased region" description="Polar residues" evidence="1">
    <location>
        <begin position="126"/>
        <end position="143"/>
    </location>
</feature>
<reference evidence="2" key="1">
    <citation type="submission" date="2022-04" db="EMBL/GenBank/DDBJ databases">
        <title>Complete genome of Methanoplanus endosymbiosus DSM 3599.</title>
        <authorList>
            <person name="Chen S.-C."/>
            <person name="You Y.-T."/>
            <person name="Zhou Y.-Z."/>
            <person name="Lai M.-C."/>
        </authorList>
    </citation>
    <scope>NUCLEOTIDE SEQUENCE</scope>
    <source>
        <strain evidence="2">DSM 3599</strain>
    </source>
</reference>
<proteinExistence type="predicted"/>
<dbReference type="AlphaFoldDB" id="A0A9E7PPK2"/>
<feature type="region of interest" description="Disordered" evidence="1">
    <location>
        <begin position="126"/>
        <end position="181"/>
    </location>
</feature>
<name>A0A9E7PPK2_9EURY</name>
<accession>A0A9E7PPK2</accession>